<dbReference type="Proteomes" id="UP000230790">
    <property type="component" value="Unassembled WGS sequence"/>
</dbReference>
<keyword evidence="1" id="KW-0560">Oxidoreductase</keyword>
<sequence>MGKLRFATVWMGGCSGCHMSFLDLDEWLFDLAEAVEVVYSPVADVKTFPENVDVTLVEGAIANQDHLELIHAIRKHSRLVVSFGDCAVTGNVTAMRNPLGGAEVVLDRAYQDAQLLHPQVPHDDGIVPPLIDQVLPVHAVIPVDLYIPGCPPPAKRIRAVLQALIEGKPPEMIGREMLKFG</sequence>
<dbReference type="Gene3D" id="3.40.50.700">
    <property type="entry name" value="NADH:ubiquinone oxidoreductase-like, 20kDa subunit"/>
    <property type="match status" value="1"/>
</dbReference>
<dbReference type="InterPro" id="IPR037024">
    <property type="entry name" value="NiFe_Hase_small_N_sf"/>
</dbReference>
<dbReference type="PANTHER" id="PTHR42845">
    <property type="entry name" value="COENZYME F420-REDUCING HYDROGENASE, GAMMA SUBUNIT"/>
    <property type="match status" value="1"/>
</dbReference>
<feature type="domain" description="NADH:ubiquinone oxidoreductase-like 20kDa subunit" evidence="2">
    <location>
        <begin position="14"/>
        <end position="164"/>
    </location>
</feature>
<comment type="caution">
    <text evidence="3">The sequence shown here is derived from an EMBL/GenBank/DDBJ whole genome shotgun (WGS) entry which is preliminary data.</text>
</comment>
<accession>A0A2M8QGJ2</accession>
<dbReference type="SUPFAM" id="SSF56770">
    <property type="entry name" value="HydA/Nqo6-like"/>
    <property type="match status" value="1"/>
</dbReference>
<proteinExistence type="predicted"/>
<dbReference type="GO" id="GO:0051536">
    <property type="term" value="F:iron-sulfur cluster binding"/>
    <property type="evidence" value="ECO:0007669"/>
    <property type="project" value="InterPro"/>
</dbReference>
<dbReference type="PANTHER" id="PTHR42845:SF1">
    <property type="entry name" value="HYDROGENASE SMALL SUBUNIT"/>
    <property type="match status" value="1"/>
</dbReference>
<dbReference type="Pfam" id="PF01058">
    <property type="entry name" value="Oxidored_q6"/>
    <property type="match status" value="1"/>
</dbReference>
<gene>
    <name evidence="3" type="ORF">CUN48_00865</name>
</gene>
<dbReference type="EMBL" id="PGTN01000003">
    <property type="protein sequence ID" value="PJF48941.1"/>
    <property type="molecule type" value="Genomic_DNA"/>
</dbReference>
<dbReference type="AlphaFoldDB" id="A0A2M8QGJ2"/>
<evidence type="ECO:0000313" key="4">
    <source>
        <dbReference type="Proteomes" id="UP000230790"/>
    </source>
</evidence>
<evidence type="ECO:0000259" key="2">
    <source>
        <dbReference type="Pfam" id="PF01058"/>
    </source>
</evidence>
<evidence type="ECO:0000256" key="1">
    <source>
        <dbReference type="ARBA" id="ARBA00023002"/>
    </source>
</evidence>
<organism evidence="3 4">
    <name type="scientific">Candidatus Thermofonsia Clade 3 bacterium</name>
    <dbReference type="NCBI Taxonomy" id="2364212"/>
    <lineage>
        <taxon>Bacteria</taxon>
        <taxon>Bacillati</taxon>
        <taxon>Chloroflexota</taxon>
        <taxon>Candidatus Thermofontia</taxon>
        <taxon>Candidatus Thermofonsia Clade 3</taxon>
    </lineage>
</organism>
<dbReference type="GO" id="GO:0016491">
    <property type="term" value="F:oxidoreductase activity"/>
    <property type="evidence" value="ECO:0007669"/>
    <property type="project" value="UniProtKB-KW"/>
</dbReference>
<reference evidence="3 4" key="1">
    <citation type="submission" date="2017-11" db="EMBL/GenBank/DDBJ databases">
        <title>Evolution of Phototrophy in the Chloroflexi Phylum Driven by Horizontal Gene Transfer.</title>
        <authorList>
            <person name="Ward L.M."/>
            <person name="Hemp J."/>
            <person name="Shih P.M."/>
            <person name="Mcglynn S.E."/>
            <person name="Fischer W."/>
        </authorList>
    </citation>
    <scope>NUCLEOTIDE SEQUENCE [LARGE SCALE GENOMIC DNA]</scope>
    <source>
        <strain evidence="3">JP3_7</strain>
    </source>
</reference>
<evidence type="ECO:0000313" key="3">
    <source>
        <dbReference type="EMBL" id="PJF48941.1"/>
    </source>
</evidence>
<name>A0A2M8QGJ2_9CHLR</name>
<dbReference type="InterPro" id="IPR051349">
    <property type="entry name" value="Hydrogenase_assoc-protein"/>
</dbReference>
<dbReference type="InterPro" id="IPR006137">
    <property type="entry name" value="NADH_UbQ_OxRdtase-like_20kDa"/>
</dbReference>
<protein>
    <submittedName>
        <fullName evidence="3">Oxidoreductase</fullName>
    </submittedName>
</protein>